<gene>
    <name evidence="8" type="ORF">AUT07_00119</name>
</gene>
<dbReference type="Pfam" id="PF03755">
    <property type="entry name" value="YicC-like_N"/>
    <property type="match status" value="1"/>
</dbReference>
<keyword evidence="4" id="KW-0378">Hydrolase</keyword>
<keyword evidence="3" id="KW-0255">Endonuclease</keyword>
<dbReference type="RefSeq" id="WP_066282770.1">
    <property type="nucleotide sequence ID" value="NZ_CP013920.1"/>
</dbReference>
<dbReference type="InterPro" id="IPR013527">
    <property type="entry name" value="YicC-like_N"/>
</dbReference>
<organism evidence="8 9">
    <name type="scientific">Candidatus Arsenophonus lipoptenae</name>
    <dbReference type="NCBI Taxonomy" id="634113"/>
    <lineage>
        <taxon>Bacteria</taxon>
        <taxon>Pseudomonadati</taxon>
        <taxon>Pseudomonadota</taxon>
        <taxon>Gammaproteobacteria</taxon>
        <taxon>Enterobacterales</taxon>
        <taxon>Morganellaceae</taxon>
        <taxon>Arsenophonus</taxon>
    </lineage>
</organism>
<dbReference type="OrthoDB" id="9771229at2"/>
<dbReference type="KEGG" id="asy:AUT07_00119"/>
<dbReference type="AlphaFoldDB" id="A0A120HPT3"/>
<dbReference type="InterPro" id="IPR013551">
    <property type="entry name" value="YicC-like_C"/>
</dbReference>
<dbReference type="Pfam" id="PF08340">
    <property type="entry name" value="YicC-like_C"/>
    <property type="match status" value="1"/>
</dbReference>
<dbReference type="GO" id="GO:0004521">
    <property type="term" value="F:RNA endonuclease activity"/>
    <property type="evidence" value="ECO:0007669"/>
    <property type="project" value="InterPro"/>
</dbReference>
<evidence type="ECO:0000259" key="7">
    <source>
        <dbReference type="Pfam" id="PF08340"/>
    </source>
</evidence>
<dbReference type="PANTHER" id="PTHR30636:SF3">
    <property type="entry name" value="UPF0701 PROTEIN YICC"/>
    <property type="match status" value="1"/>
</dbReference>
<comment type="cofactor">
    <cofactor evidence="1">
        <name>a divalent metal cation</name>
        <dbReference type="ChEBI" id="CHEBI:60240"/>
    </cofactor>
</comment>
<name>A0A120HPT3_9GAMM</name>
<accession>A0A120HPT3</accession>
<protein>
    <recommendedName>
        <fullName evidence="10">YicC-like family, N-terminal region</fullName>
    </recommendedName>
</protein>
<keyword evidence="2" id="KW-0540">Nuclease</keyword>
<dbReference type="EMBL" id="CP013920">
    <property type="protein sequence ID" value="AMA64708.1"/>
    <property type="molecule type" value="Genomic_DNA"/>
</dbReference>
<evidence type="ECO:0000313" key="8">
    <source>
        <dbReference type="EMBL" id="AMA64708.1"/>
    </source>
</evidence>
<evidence type="ECO:0000256" key="2">
    <source>
        <dbReference type="ARBA" id="ARBA00022722"/>
    </source>
</evidence>
<evidence type="ECO:0000313" key="9">
    <source>
        <dbReference type="Proteomes" id="UP000069926"/>
    </source>
</evidence>
<feature type="domain" description="Endoribonuclease YicC-like C-terminal" evidence="7">
    <location>
        <begin position="173"/>
        <end position="289"/>
    </location>
</feature>
<dbReference type="PATRIC" id="fig|634113.3.peg.114"/>
<dbReference type="Proteomes" id="UP000069926">
    <property type="component" value="Chromosome"/>
</dbReference>
<comment type="similarity">
    <text evidence="5">Belongs to the YicC/YloC family.</text>
</comment>
<keyword evidence="9" id="KW-1185">Reference proteome</keyword>
<evidence type="ECO:0000256" key="5">
    <source>
        <dbReference type="ARBA" id="ARBA00035648"/>
    </source>
</evidence>
<sequence length="289" mass="34661">MVHSMTAFARRDLKTKWGNLCWELRSLNQRYLETYIRLPEQFRNLEPIIREQLRGRLTRGKIECILYFTFNTDQYELSEFVLNKNLVNELIKNANWIKKISGEGEINPLELLKWPGVISYQEKNFDFINMYLLKELEFVLDDFILNRESEGIILMNMIKQRLNTIFDLIQSIRYQMPDILKWQKDRLQKKLEEAKIQIDSNRLEQEFVILTQRIDVSEELDRLDAHVKETYNIFKKKEAVGRRLDFMMQEFNREANTLASKSINSQITNAAIELKVLIEQMREQIQNIE</sequence>
<evidence type="ECO:0000259" key="6">
    <source>
        <dbReference type="Pfam" id="PF03755"/>
    </source>
</evidence>
<evidence type="ECO:0008006" key="10">
    <source>
        <dbReference type="Google" id="ProtNLM"/>
    </source>
</evidence>
<dbReference type="GO" id="GO:0016787">
    <property type="term" value="F:hydrolase activity"/>
    <property type="evidence" value="ECO:0007669"/>
    <property type="project" value="UniProtKB-KW"/>
</dbReference>
<evidence type="ECO:0000256" key="1">
    <source>
        <dbReference type="ARBA" id="ARBA00001968"/>
    </source>
</evidence>
<dbReference type="PANTHER" id="PTHR30636">
    <property type="entry name" value="UPF0701 PROTEIN YICC"/>
    <property type="match status" value="1"/>
</dbReference>
<reference evidence="8 9" key="1">
    <citation type="submission" date="2016-01" db="EMBL/GenBank/DDBJ databases">
        <title>Genome sequence of Ca. Arsenophonus lipopteni, the exclusive symbiont of a blood sucking fly Lipoptena cervi (Diptera: Hippoboscidae).</title>
        <authorList>
            <person name="Novakova E."/>
            <person name="Hypsa V."/>
            <person name="Nguyen P."/>
            <person name="Husnik F."/>
            <person name="Darby A.C."/>
        </authorList>
    </citation>
    <scope>NUCLEOTIDE SEQUENCE [LARGE SCALE GENOMIC DNA]</scope>
    <source>
        <strain evidence="8 9">CB</strain>
    </source>
</reference>
<proteinExistence type="inferred from homology"/>
<dbReference type="STRING" id="634113.AUT07_00119"/>
<feature type="domain" description="Endoribonuclease YicC-like N-terminal" evidence="6">
    <location>
        <begin position="2"/>
        <end position="154"/>
    </location>
</feature>
<evidence type="ECO:0000256" key="4">
    <source>
        <dbReference type="ARBA" id="ARBA00022801"/>
    </source>
</evidence>
<dbReference type="NCBIfam" id="TIGR00255">
    <property type="entry name" value="YicC/YloC family endoribonuclease"/>
    <property type="match status" value="1"/>
</dbReference>
<dbReference type="InterPro" id="IPR005229">
    <property type="entry name" value="YicC/YloC-like"/>
</dbReference>
<evidence type="ECO:0000256" key="3">
    <source>
        <dbReference type="ARBA" id="ARBA00022759"/>
    </source>
</evidence>